<accession>A0A4S8HRH8</accession>
<evidence type="ECO:0000313" key="1">
    <source>
        <dbReference type="EMBL" id="THU38040.1"/>
    </source>
</evidence>
<dbReference type="InterPro" id="IPR011990">
    <property type="entry name" value="TPR-like_helical_dom_sf"/>
</dbReference>
<keyword evidence="2" id="KW-1185">Reference proteome</keyword>
<sequence length="432" mass="49397">MKKLFPFLFIVLFTFTGCEQSPVTNPKDYAAYLQSPPNTQLQQIDTELFFWKNKLTKTPGDMVAESKIAGLLTRRFGYSGDITEVHMADSLYRTVNYLNHTSSSGTFRSLAANCITQHRFLQAQLYIDSALALGDDKYISVLMEFDVAMELGNRYRARKALNSLADKNSFDYLIREAKYKDQVEGDLDAAILLMEKAWDKIKDNPTPALYLWIKSNLGDFYGHANRYRESYECYLEVLAKDPHYYHALKGIAWLAFSHDKDVANARKIVAYLQQRHPIPDYQLLLSQMAGLEQDSIRYKQHIDAFMATTQNELYGGMYNKYLFSIEADERNNAGRSLQIAQAEVAHRPTPEAFSWLAWAYCKNGDVQKAMETARLHVANKCFEPDALFYLGKIYQAGGEKKMARKYLKAAQESSFELGPVVSHEIKESLKAL</sequence>
<evidence type="ECO:0008006" key="3">
    <source>
        <dbReference type="Google" id="ProtNLM"/>
    </source>
</evidence>
<proteinExistence type="predicted"/>
<evidence type="ECO:0000313" key="2">
    <source>
        <dbReference type="Proteomes" id="UP000306918"/>
    </source>
</evidence>
<dbReference type="RefSeq" id="WP_136577996.1">
    <property type="nucleotide sequence ID" value="NZ_STFF01000004.1"/>
</dbReference>
<protein>
    <recommendedName>
        <fullName evidence="3">Tetratricopeptide repeat protein</fullName>
    </recommendedName>
</protein>
<dbReference type="PROSITE" id="PS51257">
    <property type="entry name" value="PROKAR_LIPOPROTEIN"/>
    <property type="match status" value="1"/>
</dbReference>
<dbReference type="OrthoDB" id="1399920at2"/>
<comment type="caution">
    <text evidence="1">The sequence shown here is derived from an EMBL/GenBank/DDBJ whole genome shotgun (WGS) entry which is preliminary data.</text>
</comment>
<dbReference type="InterPro" id="IPR019734">
    <property type="entry name" value="TPR_rpt"/>
</dbReference>
<dbReference type="Gene3D" id="1.25.40.10">
    <property type="entry name" value="Tetratricopeptide repeat domain"/>
    <property type="match status" value="2"/>
</dbReference>
<reference evidence="1 2" key="1">
    <citation type="submission" date="2019-04" db="EMBL/GenBank/DDBJ databases">
        <title>Niastella caeni sp. nov., isolated from activated sludge.</title>
        <authorList>
            <person name="Sheng M."/>
        </authorList>
    </citation>
    <scope>NUCLEOTIDE SEQUENCE [LARGE SCALE GENOMIC DNA]</scope>
    <source>
        <strain evidence="1 2">HX-2-15</strain>
    </source>
</reference>
<dbReference type="SUPFAM" id="SSF48452">
    <property type="entry name" value="TPR-like"/>
    <property type="match status" value="2"/>
</dbReference>
<dbReference type="Pfam" id="PF13174">
    <property type="entry name" value="TPR_6"/>
    <property type="match status" value="1"/>
</dbReference>
<dbReference type="SMART" id="SM00028">
    <property type="entry name" value="TPR"/>
    <property type="match status" value="2"/>
</dbReference>
<dbReference type="AlphaFoldDB" id="A0A4S8HRH8"/>
<organism evidence="1 2">
    <name type="scientific">Niastella caeni</name>
    <dbReference type="NCBI Taxonomy" id="2569763"/>
    <lineage>
        <taxon>Bacteria</taxon>
        <taxon>Pseudomonadati</taxon>
        <taxon>Bacteroidota</taxon>
        <taxon>Chitinophagia</taxon>
        <taxon>Chitinophagales</taxon>
        <taxon>Chitinophagaceae</taxon>
        <taxon>Niastella</taxon>
    </lineage>
</organism>
<dbReference type="EMBL" id="STFF01000004">
    <property type="protein sequence ID" value="THU38040.1"/>
    <property type="molecule type" value="Genomic_DNA"/>
</dbReference>
<name>A0A4S8HRH8_9BACT</name>
<dbReference type="Proteomes" id="UP000306918">
    <property type="component" value="Unassembled WGS sequence"/>
</dbReference>
<gene>
    <name evidence="1" type="ORF">FAM09_15250</name>
</gene>